<gene>
    <name evidence="2" type="ORF">F3N42_00250</name>
</gene>
<reference evidence="2 3" key="1">
    <citation type="submission" date="2019-09" db="EMBL/GenBank/DDBJ databases">
        <title>Wenzhouxiangella sp. Genome sequencing and assembly.</title>
        <authorList>
            <person name="Zhang R."/>
        </authorList>
    </citation>
    <scope>NUCLEOTIDE SEQUENCE [LARGE SCALE GENOMIC DNA]</scope>
    <source>
        <strain evidence="2 3">W260</strain>
    </source>
</reference>
<dbReference type="EMBL" id="VYXP01000001">
    <property type="protein sequence ID" value="KAA9134018.1"/>
    <property type="molecule type" value="Genomic_DNA"/>
</dbReference>
<evidence type="ECO:0000313" key="2">
    <source>
        <dbReference type="EMBL" id="KAA9134018.1"/>
    </source>
</evidence>
<feature type="signal peptide" evidence="1">
    <location>
        <begin position="1"/>
        <end position="25"/>
    </location>
</feature>
<dbReference type="RefSeq" id="WP_150862368.1">
    <property type="nucleotide sequence ID" value="NZ_VYXP01000001.1"/>
</dbReference>
<name>A0A5N0THQ8_9GAMM</name>
<sequence>MRNHLMGFTLLLASALLAFSAPAQGDPLPSWNDGDAKTAIIEFVERVTDEGSPDFVPVYERIATFDNDGTLWSEQPLYFQVIFALDQVKAKAADHPEWATTEPFKSAIAGDMEGLMKTGMAGLAKVMGASHTDVTADEFAASVNNWLDTARHPTTGKRYDEMVFQPMLELLEYLRESGFKTFIVSGGGIDFMRVFAERVYGIPPEQVVGSSIDARFEMRDGVPTIIKEGKGLFVDDKAGKPAGIYRHIGRRPLFAGGNSDGDLQMVQYTTMPRGPEDTTPRFGLFVHHTDADREFAYDTPSHIGEFKEAAKLAPENGWLVVDMKNDWKLVYPD</sequence>
<dbReference type="SUPFAM" id="SSF56784">
    <property type="entry name" value="HAD-like"/>
    <property type="match status" value="1"/>
</dbReference>
<dbReference type="CDD" id="cd01427">
    <property type="entry name" value="HAD_like"/>
    <property type="match status" value="1"/>
</dbReference>
<evidence type="ECO:0000256" key="1">
    <source>
        <dbReference type="SAM" id="SignalP"/>
    </source>
</evidence>
<proteinExistence type="predicted"/>
<keyword evidence="3" id="KW-1185">Reference proteome</keyword>
<dbReference type="Proteomes" id="UP000325372">
    <property type="component" value="Unassembled WGS sequence"/>
</dbReference>
<comment type="caution">
    <text evidence="2">The sequence shown here is derived from an EMBL/GenBank/DDBJ whole genome shotgun (WGS) entry which is preliminary data.</text>
</comment>
<evidence type="ECO:0000313" key="3">
    <source>
        <dbReference type="Proteomes" id="UP000325372"/>
    </source>
</evidence>
<dbReference type="InterPro" id="IPR036412">
    <property type="entry name" value="HAD-like_sf"/>
</dbReference>
<feature type="chain" id="PRO_5024430524" evidence="1">
    <location>
        <begin position="26"/>
        <end position="333"/>
    </location>
</feature>
<dbReference type="Gene3D" id="3.40.50.1000">
    <property type="entry name" value="HAD superfamily/HAD-like"/>
    <property type="match status" value="1"/>
</dbReference>
<keyword evidence="1" id="KW-0732">Signal</keyword>
<keyword evidence="2" id="KW-0378">Hydrolase</keyword>
<accession>A0A5N0THQ8</accession>
<protein>
    <submittedName>
        <fullName evidence="2">Haloacid dehalogenase-like hydrolase</fullName>
    </submittedName>
</protein>
<dbReference type="Pfam" id="PF12710">
    <property type="entry name" value="HAD"/>
    <property type="match status" value="1"/>
</dbReference>
<dbReference type="InterPro" id="IPR023214">
    <property type="entry name" value="HAD_sf"/>
</dbReference>
<organism evidence="2 3">
    <name type="scientific">Marinihelvus fidelis</name>
    <dbReference type="NCBI Taxonomy" id="2613842"/>
    <lineage>
        <taxon>Bacteria</taxon>
        <taxon>Pseudomonadati</taxon>
        <taxon>Pseudomonadota</taxon>
        <taxon>Gammaproteobacteria</taxon>
        <taxon>Chromatiales</taxon>
        <taxon>Wenzhouxiangellaceae</taxon>
        <taxon>Marinihelvus</taxon>
    </lineage>
</organism>
<dbReference type="GO" id="GO:0016787">
    <property type="term" value="F:hydrolase activity"/>
    <property type="evidence" value="ECO:0007669"/>
    <property type="project" value="UniProtKB-KW"/>
</dbReference>
<dbReference type="AlphaFoldDB" id="A0A5N0THQ8"/>